<keyword evidence="11" id="KW-1185">Reference proteome</keyword>
<evidence type="ECO:0000313" key="11">
    <source>
        <dbReference type="Proteomes" id="UP000290637"/>
    </source>
</evidence>
<evidence type="ECO:0000259" key="9">
    <source>
        <dbReference type="PROSITE" id="PS50887"/>
    </source>
</evidence>
<dbReference type="NCBIfam" id="TIGR00229">
    <property type="entry name" value="sensory_box"/>
    <property type="match status" value="1"/>
</dbReference>
<dbReference type="InterPro" id="IPR000014">
    <property type="entry name" value="PAS"/>
</dbReference>
<dbReference type="InterPro" id="IPR001633">
    <property type="entry name" value="EAL_dom"/>
</dbReference>
<dbReference type="Gene3D" id="3.30.450.350">
    <property type="entry name" value="CHASE domain"/>
    <property type="match status" value="1"/>
</dbReference>
<feature type="domain" description="GGDEF" evidence="9">
    <location>
        <begin position="543"/>
        <end position="676"/>
    </location>
</feature>
<evidence type="ECO:0000259" key="6">
    <source>
        <dbReference type="PROSITE" id="PS50113"/>
    </source>
</evidence>
<evidence type="ECO:0000256" key="4">
    <source>
        <dbReference type="ARBA" id="ARBA00023136"/>
    </source>
</evidence>
<dbReference type="SUPFAM" id="SSF141868">
    <property type="entry name" value="EAL domain-like"/>
    <property type="match status" value="1"/>
</dbReference>
<evidence type="ECO:0000259" key="8">
    <source>
        <dbReference type="PROSITE" id="PS50883"/>
    </source>
</evidence>
<feature type="domain" description="CHASE" evidence="7">
    <location>
        <begin position="136"/>
        <end position="267"/>
    </location>
</feature>
<dbReference type="Proteomes" id="UP000290637">
    <property type="component" value="Chromosome"/>
</dbReference>
<dbReference type="GO" id="GO:0071732">
    <property type="term" value="P:cellular response to nitric oxide"/>
    <property type="evidence" value="ECO:0007669"/>
    <property type="project" value="UniProtKB-ARBA"/>
</dbReference>
<dbReference type="FunFam" id="3.20.20.450:FF:000001">
    <property type="entry name" value="Cyclic di-GMP phosphodiesterase yahA"/>
    <property type="match status" value="1"/>
</dbReference>
<dbReference type="PANTHER" id="PTHR44757">
    <property type="entry name" value="DIGUANYLATE CYCLASE DGCP"/>
    <property type="match status" value="1"/>
</dbReference>
<dbReference type="CDD" id="cd01949">
    <property type="entry name" value="GGDEF"/>
    <property type="match status" value="1"/>
</dbReference>
<dbReference type="SMART" id="SM00267">
    <property type="entry name" value="GGDEF"/>
    <property type="match status" value="1"/>
</dbReference>
<dbReference type="Pfam" id="PF00563">
    <property type="entry name" value="EAL"/>
    <property type="match status" value="1"/>
</dbReference>
<dbReference type="InterPro" id="IPR035919">
    <property type="entry name" value="EAL_sf"/>
</dbReference>
<dbReference type="InterPro" id="IPR043128">
    <property type="entry name" value="Rev_trsase/Diguanyl_cyclase"/>
</dbReference>
<comment type="catalytic activity">
    <reaction evidence="5">
        <text>3',3'-c-di-GMP + H2O = 5'-phosphoguanylyl(3'-&gt;5')guanosine + H(+)</text>
        <dbReference type="Rhea" id="RHEA:24902"/>
        <dbReference type="ChEBI" id="CHEBI:15377"/>
        <dbReference type="ChEBI" id="CHEBI:15378"/>
        <dbReference type="ChEBI" id="CHEBI:58754"/>
        <dbReference type="ChEBI" id="CHEBI:58805"/>
        <dbReference type="EC" id="3.1.4.52"/>
    </reaction>
    <physiologicalReaction direction="left-to-right" evidence="5">
        <dbReference type="Rhea" id="RHEA:24903"/>
    </physiologicalReaction>
</comment>
<dbReference type="SUPFAM" id="SSF55785">
    <property type="entry name" value="PYP-like sensor domain (PAS domain)"/>
    <property type="match status" value="1"/>
</dbReference>
<feature type="domain" description="PAC" evidence="6">
    <location>
        <begin position="459"/>
        <end position="511"/>
    </location>
</feature>
<dbReference type="Pfam" id="PF00990">
    <property type="entry name" value="GGDEF"/>
    <property type="match status" value="1"/>
</dbReference>
<keyword evidence="3" id="KW-1133">Transmembrane helix</keyword>
<dbReference type="GO" id="GO:0007165">
    <property type="term" value="P:signal transduction"/>
    <property type="evidence" value="ECO:0007669"/>
    <property type="project" value="UniProtKB-ARBA"/>
</dbReference>
<dbReference type="GO" id="GO:0016020">
    <property type="term" value="C:membrane"/>
    <property type="evidence" value="ECO:0007669"/>
    <property type="project" value="UniProtKB-SubCell"/>
</dbReference>
<evidence type="ECO:0000256" key="3">
    <source>
        <dbReference type="ARBA" id="ARBA00022989"/>
    </source>
</evidence>
<organism evidence="10 11">
    <name type="scientific">Pseudoduganella lutea</name>
    <dbReference type="NCBI Taxonomy" id="321985"/>
    <lineage>
        <taxon>Bacteria</taxon>
        <taxon>Pseudomonadati</taxon>
        <taxon>Pseudomonadota</taxon>
        <taxon>Betaproteobacteria</taxon>
        <taxon>Burkholderiales</taxon>
        <taxon>Oxalobacteraceae</taxon>
        <taxon>Telluria group</taxon>
        <taxon>Pseudoduganella</taxon>
    </lineage>
</organism>
<name>A0A4P6KTI5_9BURK</name>
<dbReference type="RefSeq" id="WP_130185204.1">
    <property type="nucleotide sequence ID" value="NZ_CP035913.1"/>
</dbReference>
<dbReference type="InterPro" id="IPR000160">
    <property type="entry name" value="GGDEF_dom"/>
</dbReference>
<dbReference type="FunFam" id="3.30.70.270:FF:000001">
    <property type="entry name" value="Diguanylate cyclase domain protein"/>
    <property type="match status" value="1"/>
</dbReference>
<evidence type="ECO:0000256" key="1">
    <source>
        <dbReference type="ARBA" id="ARBA00004370"/>
    </source>
</evidence>
<evidence type="ECO:0000313" key="10">
    <source>
        <dbReference type="EMBL" id="QBE62067.1"/>
    </source>
</evidence>
<dbReference type="Gene3D" id="3.30.70.270">
    <property type="match status" value="1"/>
</dbReference>
<dbReference type="AlphaFoldDB" id="A0A4P6KTI5"/>
<dbReference type="PROSITE" id="PS50887">
    <property type="entry name" value="GGDEF"/>
    <property type="match status" value="1"/>
</dbReference>
<feature type="domain" description="EAL" evidence="8">
    <location>
        <begin position="685"/>
        <end position="943"/>
    </location>
</feature>
<keyword evidence="4" id="KW-0472">Membrane</keyword>
<dbReference type="PROSITE" id="PS50839">
    <property type="entry name" value="CHASE"/>
    <property type="match status" value="1"/>
</dbReference>
<keyword evidence="2" id="KW-0812">Transmembrane</keyword>
<dbReference type="KEGG" id="plue:EWM63_02935"/>
<protein>
    <submittedName>
        <fullName evidence="10">EAL domain-containing protein</fullName>
    </submittedName>
</protein>
<dbReference type="InterPro" id="IPR029787">
    <property type="entry name" value="Nucleotide_cyclase"/>
</dbReference>
<dbReference type="NCBIfam" id="TIGR00254">
    <property type="entry name" value="GGDEF"/>
    <property type="match status" value="1"/>
</dbReference>
<dbReference type="InterPro" id="IPR000700">
    <property type="entry name" value="PAS-assoc_C"/>
</dbReference>
<evidence type="ECO:0000256" key="2">
    <source>
        <dbReference type="ARBA" id="ARBA00022692"/>
    </source>
</evidence>
<dbReference type="PANTHER" id="PTHR44757:SF2">
    <property type="entry name" value="BIOFILM ARCHITECTURE MAINTENANCE PROTEIN MBAA"/>
    <property type="match status" value="1"/>
</dbReference>
<dbReference type="CDD" id="cd01948">
    <property type="entry name" value="EAL"/>
    <property type="match status" value="1"/>
</dbReference>
<dbReference type="InterPro" id="IPR006189">
    <property type="entry name" value="CHASE_dom"/>
</dbReference>
<dbReference type="OrthoDB" id="9813903at2"/>
<dbReference type="Pfam" id="PF03924">
    <property type="entry name" value="CHASE"/>
    <property type="match status" value="1"/>
</dbReference>
<dbReference type="InterPro" id="IPR042240">
    <property type="entry name" value="CHASE_sf"/>
</dbReference>
<sequence>MARRFTPVSLAAAVTLAVGLCVTGALFIAVSALEYGRLSESFEQRANLRLAAIRRGLDDAVEVLTVTNQLFRTMPGVTQEQFGDFARPLLHRHPFMVSFTHQHLMTHDERLAFEALMGRTRPGFTVTELRAGRFVPAARRDRYLVTELFAPLQAHNGALGLDVLPMESAEATVERMLYTGKPTATPLVSVLHPARRDSFVLLVPLYLPGMPTETPLQRRAAWMGQTAALIRAPHLVHTILQYGGLLDDPHLLLRVYAGDDADLVYATGPDAEADNRALFTLPPWLAFHHPQHVAKRFDLLGQTWRVRVDALPRPFLADHAGSLIALVGGLLFSMLAAALVHILEQRSRRVQWLVDERTADLQRSNARLNDDVAARKRTERALQESEHRFRRLLALSSDWYWEQDANFCFTYLADGFFDKAHVQRKQYLGRTRWQIRPDFLESTAGRDHLALLQARQPFAGLEHEITGDDGVTRWFQSTGEPVYDAQGDFRGYRGTGSEITERKLTEQRIRHIAHHDALTGLPNRILLQDRLAQAVAYANRGGRRMWVLLIDLDRFKFVNDTLGHKAGDHLLRTIAGRLRAAVRETDTVARLSGDEFVAILSEHADEALAPEIIDRIMAALAQPMTLDGKEFCVTCSIGVASYPADGTPADHLIEHADIAMYAAKKLGRNRWQFYHGAMNEETRERLRIEGALRNALERGEFVLHYQPQVDLASGRIVGMEALLRWQHPELGMVPPQRFIGLAEETGLIVPIGAWVLRTACAQAKAWNDAWAPGGLPPLRVAVNLSARQFAQPDLVPSIAQVLADTGLPAACLDLELTESLFVDDVAQAVEVLHQLKALGVALSIDDFGTGYSSFSYLRRFPIDVLKIDRSFVADIASDADEAAIVVSIIALARNLKLRVIAEGVESLAQLEFLRAHGCDEMQGYYFSRPLPAEEFERMIQSGSTLAPAAEPELLPA</sequence>
<dbReference type="SUPFAM" id="SSF55073">
    <property type="entry name" value="Nucleotide cyclase"/>
    <property type="match status" value="1"/>
</dbReference>
<evidence type="ECO:0000256" key="5">
    <source>
        <dbReference type="ARBA" id="ARBA00051114"/>
    </source>
</evidence>
<dbReference type="InterPro" id="IPR035965">
    <property type="entry name" value="PAS-like_dom_sf"/>
</dbReference>
<dbReference type="PROSITE" id="PS50113">
    <property type="entry name" value="PAC"/>
    <property type="match status" value="1"/>
</dbReference>
<dbReference type="InterPro" id="IPR052155">
    <property type="entry name" value="Biofilm_reg_signaling"/>
</dbReference>
<proteinExistence type="predicted"/>
<reference evidence="10 11" key="1">
    <citation type="submission" date="2019-02" db="EMBL/GenBank/DDBJ databases">
        <title>Draft Genome Sequences of Six Type Strains of the Genus Massilia.</title>
        <authorList>
            <person name="Miess H."/>
            <person name="Frediansyhah A."/>
            <person name="Gross H."/>
        </authorList>
    </citation>
    <scope>NUCLEOTIDE SEQUENCE [LARGE SCALE GENOMIC DNA]</scope>
    <source>
        <strain evidence="10 11">DSM 17473</strain>
    </source>
</reference>
<dbReference type="EMBL" id="CP035913">
    <property type="protein sequence ID" value="QBE62067.1"/>
    <property type="molecule type" value="Genomic_DNA"/>
</dbReference>
<dbReference type="Gene3D" id="3.30.450.20">
    <property type="entry name" value="PAS domain"/>
    <property type="match status" value="1"/>
</dbReference>
<dbReference type="SMART" id="SM01079">
    <property type="entry name" value="CHASE"/>
    <property type="match status" value="1"/>
</dbReference>
<dbReference type="SMART" id="SM00086">
    <property type="entry name" value="PAC"/>
    <property type="match status" value="1"/>
</dbReference>
<dbReference type="InterPro" id="IPR001610">
    <property type="entry name" value="PAC"/>
</dbReference>
<dbReference type="GO" id="GO:0071111">
    <property type="term" value="F:cyclic-guanylate-specific phosphodiesterase activity"/>
    <property type="evidence" value="ECO:0007669"/>
    <property type="project" value="UniProtKB-EC"/>
</dbReference>
<gene>
    <name evidence="10" type="ORF">EWM63_02935</name>
</gene>
<evidence type="ECO:0000259" key="7">
    <source>
        <dbReference type="PROSITE" id="PS50839"/>
    </source>
</evidence>
<comment type="subcellular location">
    <subcellularLocation>
        <location evidence="1">Membrane</location>
    </subcellularLocation>
</comment>
<accession>A0A4P6KTI5</accession>
<dbReference type="PROSITE" id="PS50883">
    <property type="entry name" value="EAL"/>
    <property type="match status" value="1"/>
</dbReference>
<dbReference type="SMART" id="SM00052">
    <property type="entry name" value="EAL"/>
    <property type="match status" value="1"/>
</dbReference>
<dbReference type="Gene3D" id="3.20.20.450">
    <property type="entry name" value="EAL domain"/>
    <property type="match status" value="1"/>
</dbReference>